<sequence length="145" mass="15987">MNYEERDTYGIYKNKVSGELNNPQGPGPQLMGADTLSGNDVFNKNGDDLGDIKEIMLDMRSGRVCYAVLAFGGFLGMGEKLFAVPWSALTLDTENKRFVLDVAKDRLDQAPGFDKDNWPDMADAAWAKKIDAYYGTSAALSEPYV</sequence>
<protein>
    <submittedName>
        <fullName evidence="2">PRC-barrel domain-containing protein</fullName>
    </submittedName>
</protein>
<evidence type="ECO:0000313" key="2">
    <source>
        <dbReference type="EMBL" id="MDC7690467.1"/>
    </source>
</evidence>
<dbReference type="PANTHER" id="PTHR36505:SF1">
    <property type="entry name" value="BLR1072 PROTEIN"/>
    <property type="match status" value="1"/>
</dbReference>
<keyword evidence="3" id="KW-1185">Reference proteome</keyword>
<proteinExistence type="predicted"/>
<dbReference type="Proteomes" id="UP001221566">
    <property type="component" value="Unassembled WGS sequence"/>
</dbReference>
<evidence type="ECO:0000259" key="1">
    <source>
        <dbReference type="Pfam" id="PF05239"/>
    </source>
</evidence>
<comment type="caution">
    <text evidence="2">The sequence shown here is derived from an EMBL/GenBank/DDBJ whole genome shotgun (WGS) entry which is preliminary data.</text>
</comment>
<organism evidence="2 3">
    <name type="scientific">Vogesella indigofera</name>
    <name type="common">Pseudomonas indigofera</name>
    <dbReference type="NCBI Taxonomy" id="45465"/>
    <lineage>
        <taxon>Bacteria</taxon>
        <taxon>Pseudomonadati</taxon>
        <taxon>Pseudomonadota</taxon>
        <taxon>Betaproteobacteria</taxon>
        <taxon>Neisseriales</taxon>
        <taxon>Chromobacteriaceae</taxon>
        <taxon>Vogesella</taxon>
    </lineage>
</organism>
<dbReference type="InterPro" id="IPR027275">
    <property type="entry name" value="PRC-brl_dom"/>
</dbReference>
<dbReference type="Gene3D" id="2.30.30.240">
    <property type="entry name" value="PRC-barrel domain"/>
    <property type="match status" value="1"/>
</dbReference>
<dbReference type="SUPFAM" id="SSF50346">
    <property type="entry name" value="PRC-barrel domain"/>
    <property type="match status" value="1"/>
</dbReference>
<reference evidence="2 3" key="1">
    <citation type="submission" date="2023-01" db="EMBL/GenBank/DDBJ databases">
        <title>Novel species of the genus Vogesella isolated from rivers.</title>
        <authorList>
            <person name="Lu H."/>
        </authorList>
    </citation>
    <scope>NUCLEOTIDE SEQUENCE [LARGE SCALE GENOMIC DNA]</scope>
    <source>
        <strain evidence="2 3">SH7W</strain>
    </source>
</reference>
<dbReference type="Pfam" id="PF05239">
    <property type="entry name" value="PRC"/>
    <property type="match status" value="1"/>
</dbReference>
<name>A0ABT5I2S1_VOGIN</name>
<accession>A0ABT5I2S1</accession>
<gene>
    <name evidence="2" type="ORF">PQU93_06660</name>
</gene>
<dbReference type="RefSeq" id="WP_047966330.1">
    <property type="nucleotide sequence ID" value="NZ_JAQQKY010000002.1"/>
</dbReference>
<feature type="domain" description="PRC-barrel" evidence="1">
    <location>
        <begin position="31"/>
        <end position="106"/>
    </location>
</feature>
<evidence type="ECO:0000313" key="3">
    <source>
        <dbReference type="Proteomes" id="UP001221566"/>
    </source>
</evidence>
<dbReference type="PANTHER" id="PTHR36505">
    <property type="entry name" value="BLR1072 PROTEIN"/>
    <property type="match status" value="1"/>
</dbReference>
<dbReference type="EMBL" id="JAQQKY010000002">
    <property type="protein sequence ID" value="MDC7690467.1"/>
    <property type="molecule type" value="Genomic_DNA"/>
</dbReference>
<dbReference type="InterPro" id="IPR011033">
    <property type="entry name" value="PRC_barrel-like_sf"/>
</dbReference>